<dbReference type="InterPro" id="IPR036388">
    <property type="entry name" value="WH-like_DNA-bd_sf"/>
</dbReference>
<dbReference type="SUPFAM" id="SSF46785">
    <property type="entry name" value="Winged helix' DNA-binding domain"/>
    <property type="match status" value="1"/>
</dbReference>
<keyword evidence="2" id="KW-1185">Reference proteome</keyword>
<gene>
    <name evidence="1" type="ORF">SAMN06264855_1178</name>
</gene>
<evidence type="ECO:0000313" key="2">
    <source>
        <dbReference type="Proteomes" id="UP000198397"/>
    </source>
</evidence>
<dbReference type="Gene3D" id="1.10.10.10">
    <property type="entry name" value="Winged helix-like DNA-binding domain superfamily/Winged helix DNA-binding domain"/>
    <property type="match status" value="1"/>
</dbReference>
<organism evidence="1 2">
    <name type="scientific">Halorubrum vacuolatum</name>
    <name type="common">Natronobacterium vacuolatum</name>
    <dbReference type="NCBI Taxonomy" id="63740"/>
    <lineage>
        <taxon>Archaea</taxon>
        <taxon>Methanobacteriati</taxon>
        <taxon>Methanobacteriota</taxon>
        <taxon>Stenosarchaea group</taxon>
        <taxon>Halobacteria</taxon>
        <taxon>Halobacteriales</taxon>
        <taxon>Haloferacaceae</taxon>
        <taxon>Halorubrum</taxon>
    </lineage>
</organism>
<name>A0A238XF62_HALVU</name>
<dbReference type="InterPro" id="IPR036390">
    <property type="entry name" value="WH_DNA-bd_sf"/>
</dbReference>
<reference evidence="1 2" key="1">
    <citation type="submission" date="2017-06" db="EMBL/GenBank/DDBJ databases">
        <authorList>
            <person name="Kim H.J."/>
            <person name="Triplett B.A."/>
        </authorList>
    </citation>
    <scope>NUCLEOTIDE SEQUENCE [LARGE SCALE GENOMIC DNA]</scope>
    <source>
        <strain evidence="1 2">DSM 8800</strain>
    </source>
</reference>
<proteinExistence type="predicted"/>
<dbReference type="Proteomes" id="UP000198397">
    <property type="component" value="Unassembled WGS sequence"/>
</dbReference>
<dbReference type="EMBL" id="FZNQ01000017">
    <property type="protein sequence ID" value="SNR57360.1"/>
    <property type="molecule type" value="Genomic_DNA"/>
</dbReference>
<accession>A0A238XF62</accession>
<protein>
    <submittedName>
        <fullName evidence="1">Uncharacterized protein</fullName>
    </submittedName>
</protein>
<evidence type="ECO:0000313" key="1">
    <source>
        <dbReference type="EMBL" id="SNR57360.1"/>
    </source>
</evidence>
<sequence>MTIDNEEQTGPLNKTDEAILDVMSDGRRYTAGLLAELIDADRAYVNARLALLAKLDYLDRVHKGLYVRQDSTNN</sequence>
<dbReference type="AlphaFoldDB" id="A0A238XF62"/>